<keyword evidence="2 5" id="KW-0132">Cell division</keyword>
<keyword evidence="3 5" id="KW-0472">Membrane</keyword>
<comment type="subcellular location">
    <subcellularLocation>
        <location evidence="5">Cell inner membrane</location>
        <topology evidence="5">Peripheral membrane protein</topology>
        <orientation evidence="5">Cytoplasmic side</orientation>
    </subcellularLocation>
    <text evidence="5">Localizes to the Z ring in an FtsZ-dependent manner. Targeted to the membrane through a conserved C-terminal amphipathic helix.</text>
</comment>
<comment type="function">
    <text evidence="5 6">Cell division protein that is involved in the assembly of the Z ring. May serve as a membrane anchor for the Z ring.</text>
</comment>
<keyword evidence="4 5" id="KW-0131">Cell cycle</keyword>
<dbReference type="SUPFAM" id="SSF53067">
    <property type="entry name" value="Actin-like ATPase domain"/>
    <property type="match status" value="2"/>
</dbReference>
<keyword evidence="1 5" id="KW-1003">Cell membrane</keyword>
<dbReference type="PIRSF" id="PIRSF003101">
    <property type="entry name" value="FtsA"/>
    <property type="match status" value="1"/>
</dbReference>
<accession>Q057T7</accession>
<name>Q057T7_BUCCC</name>
<proteinExistence type="inferred from homology"/>
<comment type="similarity">
    <text evidence="5 6">Belongs to the FtsA/MreB family.</text>
</comment>
<keyword evidence="9" id="KW-1185">Reference proteome</keyword>
<dbReference type="InterPro" id="IPR003494">
    <property type="entry name" value="SHS2_FtsA"/>
</dbReference>
<dbReference type="Proteomes" id="UP000000669">
    <property type="component" value="Chromosome"/>
</dbReference>
<dbReference type="EMBL" id="CP000263">
    <property type="protein sequence ID" value="ABJ90612.1"/>
    <property type="molecule type" value="Genomic_DNA"/>
</dbReference>
<protein>
    <recommendedName>
        <fullName evidence="5 6">Cell division protein FtsA</fullName>
    </recommendedName>
</protein>
<dbReference type="CDD" id="cd24048">
    <property type="entry name" value="ASKHA_NBD_FtsA"/>
    <property type="match status" value="1"/>
</dbReference>
<dbReference type="STRING" id="372461.BCc_136"/>
<keyword evidence="8" id="KW-0547">Nucleotide-binding</keyword>
<dbReference type="eggNOG" id="COG0849">
    <property type="taxonomic scope" value="Bacteria"/>
</dbReference>
<dbReference type="GO" id="GO:0009898">
    <property type="term" value="C:cytoplasmic side of plasma membrane"/>
    <property type="evidence" value="ECO:0007669"/>
    <property type="project" value="UniProtKB-UniRule"/>
</dbReference>
<dbReference type="OrthoDB" id="9810567at2"/>
<dbReference type="InterPro" id="IPR050696">
    <property type="entry name" value="FtsA/MreB"/>
</dbReference>
<dbReference type="Pfam" id="PF02491">
    <property type="entry name" value="SHS2_FTSA"/>
    <property type="match status" value="1"/>
</dbReference>
<gene>
    <name evidence="5 8" type="primary">ftsA</name>
    <name evidence="8" type="ordered locus">BCc_136</name>
</gene>
<dbReference type="HOGENOM" id="CLU_037850_3_2_6"/>
<reference evidence="8 9" key="1">
    <citation type="journal article" date="2006" name="Science">
        <title>A small microbial genome: the end of a long symbiotic relationship?</title>
        <authorList>
            <person name="Perez-Brocal V."/>
            <person name="Gil R."/>
            <person name="Ramos S."/>
            <person name="Lamelas A."/>
            <person name="Postigo M."/>
            <person name="Michelena J.M."/>
            <person name="Silva F.J."/>
            <person name="Moya A."/>
            <person name="Latorre A."/>
        </authorList>
    </citation>
    <scope>NUCLEOTIDE SEQUENCE [LARGE SCALE GENOMIC DNA]</scope>
    <source>
        <strain evidence="9">Cc</strain>
    </source>
</reference>
<evidence type="ECO:0000256" key="4">
    <source>
        <dbReference type="ARBA" id="ARBA00023306"/>
    </source>
</evidence>
<comment type="subunit">
    <text evidence="5">Self-interacts. Interacts with FtsZ.</text>
</comment>
<dbReference type="KEGG" id="bcc:BCc_136"/>
<evidence type="ECO:0000256" key="5">
    <source>
        <dbReference type="HAMAP-Rule" id="MF_02033"/>
    </source>
</evidence>
<dbReference type="RefSeq" id="WP_011672531.1">
    <property type="nucleotide sequence ID" value="NC_008513.1"/>
</dbReference>
<organism evidence="8 9">
    <name type="scientific">Buchnera aphidicola subsp. Cinara cedri (strain Cc)</name>
    <dbReference type="NCBI Taxonomy" id="372461"/>
    <lineage>
        <taxon>Bacteria</taxon>
        <taxon>Pseudomonadati</taxon>
        <taxon>Pseudomonadota</taxon>
        <taxon>Gammaproteobacteria</taxon>
        <taxon>Enterobacterales</taxon>
        <taxon>Erwiniaceae</taxon>
        <taxon>Buchnera</taxon>
    </lineage>
</organism>
<evidence type="ECO:0000313" key="8">
    <source>
        <dbReference type="EMBL" id="ABJ90612.1"/>
    </source>
</evidence>
<dbReference type="GO" id="GO:0005524">
    <property type="term" value="F:ATP binding"/>
    <property type="evidence" value="ECO:0007669"/>
    <property type="project" value="UniProtKB-KW"/>
</dbReference>
<evidence type="ECO:0000259" key="7">
    <source>
        <dbReference type="SMART" id="SM00842"/>
    </source>
</evidence>
<feature type="domain" description="SHS2" evidence="7">
    <location>
        <begin position="10"/>
        <end position="196"/>
    </location>
</feature>
<dbReference type="PANTHER" id="PTHR32432:SF4">
    <property type="entry name" value="CELL DIVISION PROTEIN FTSA"/>
    <property type="match status" value="1"/>
</dbReference>
<dbReference type="NCBIfam" id="TIGR01174">
    <property type="entry name" value="ftsA"/>
    <property type="match status" value="1"/>
</dbReference>
<dbReference type="InterPro" id="IPR043129">
    <property type="entry name" value="ATPase_NBD"/>
</dbReference>
<evidence type="ECO:0000256" key="6">
    <source>
        <dbReference type="PIRNR" id="PIRNR003101"/>
    </source>
</evidence>
<evidence type="ECO:0000256" key="2">
    <source>
        <dbReference type="ARBA" id="ARBA00022618"/>
    </source>
</evidence>
<dbReference type="InterPro" id="IPR020823">
    <property type="entry name" value="Cell_div_FtsA"/>
</dbReference>
<evidence type="ECO:0000256" key="3">
    <source>
        <dbReference type="ARBA" id="ARBA00023136"/>
    </source>
</evidence>
<dbReference type="AlphaFoldDB" id="Q057T7"/>
<dbReference type="NCBIfam" id="NF007009">
    <property type="entry name" value="PRK09472.1"/>
    <property type="match status" value="1"/>
</dbReference>
<dbReference type="Pfam" id="PF14450">
    <property type="entry name" value="FtsA"/>
    <property type="match status" value="1"/>
</dbReference>
<dbReference type="Gene3D" id="3.30.420.40">
    <property type="match status" value="1"/>
</dbReference>
<dbReference type="SMART" id="SM00842">
    <property type="entry name" value="FtsA"/>
    <property type="match status" value="1"/>
</dbReference>
<dbReference type="GO" id="GO:0032153">
    <property type="term" value="C:cell division site"/>
    <property type="evidence" value="ECO:0007669"/>
    <property type="project" value="UniProtKB-UniRule"/>
</dbReference>
<dbReference type="GO" id="GO:0043093">
    <property type="term" value="P:FtsZ-dependent cytokinesis"/>
    <property type="evidence" value="ECO:0007669"/>
    <property type="project" value="UniProtKB-UniRule"/>
</dbReference>
<evidence type="ECO:0000256" key="1">
    <source>
        <dbReference type="ARBA" id="ARBA00022475"/>
    </source>
</evidence>
<dbReference type="Gene3D" id="3.30.1490.110">
    <property type="match status" value="1"/>
</dbReference>
<keyword evidence="8" id="KW-0067">ATP-binding</keyword>
<sequence length="416" mass="47263">MNLSIKKNIIAALEIGTTKIVVLIGEILKNEVINIIGFGKNKSQGIEKGNINNLNLLINCIKKSIHDAEIMANCKIYTVYLSISHDEINCYNEIGMTPIKKNEITKRDVKKVIKIAKSIKINNDHKILHMIPQEFSIDKKKGIRNPIGLSGIRMQANVHLITCNKNISNNIIKAIEKCGIYVKKNIFVGLASSLSVLTEEEKNSGVCLVDIGGEVMHVSIFFKGSLYHNAVIPYAGNIVTRDIAYAFSLSYSDAEFIKKKYGYAVEDIAIACKNIEIFNKKGIKIKNCHYHSLIEVIEPRYIELLNLVNNEIIKLYSQYNFKNINNNILKNIIFTGGSSKIKYLLLCAKKIFNTNIEIKKPCNISEIPKYLSKPEYATIIGLLQYGKNYQKNSFKKKKKNGIFKYFIKNIKYWLTH</sequence>
<dbReference type="HAMAP" id="MF_02033">
    <property type="entry name" value="FtsA"/>
    <property type="match status" value="1"/>
</dbReference>
<dbReference type="FunFam" id="3.30.1490.110:FF:000001">
    <property type="entry name" value="Cell division protein FtsA"/>
    <property type="match status" value="1"/>
</dbReference>
<dbReference type="PANTHER" id="PTHR32432">
    <property type="entry name" value="CELL DIVISION PROTEIN FTSA-RELATED"/>
    <property type="match status" value="1"/>
</dbReference>
<keyword evidence="5" id="KW-0997">Cell inner membrane</keyword>
<evidence type="ECO:0000313" key="9">
    <source>
        <dbReference type="Proteomes" id="UP000000669"/>
    </source>
</evidence>